<evidence type="ECO:0000256" key="1">
    <source>
        <dbReference type="SAM" id="Coils"/>
    </source>
</evidence>
<dbReference type="EMBL" id="SMKU01000295">
    <property type="protein sequence ID" value="TDD71119.1"/>
    <property type="molecule type" value="Genomic_DNA"/>
</dbReference>
<feature type="coiled-coil region" evidence="1">
    <location>
        <begin position="83"/>
        <end position="110"/>
    </location>
</feature>
<protein>
    <recommendedName>
        <fullName evidence="4">MobC family plasmid mobilization relaxosome protein</fullName>
    </recommendedName>
</protein>
<name>A0A4R5AID1_9ACTN</name>
<comment type="caution">
    <text evidence="2">The sequence shown here is derived from an EMBL/GenBank/DDBJ whole genome shotgun (WGS) entry which is preliminary data.</text>
</comment>
<reference evidence="2 3" key="1">
    <citation type="submission" date="2019-03" db="EMBL/GenBank/DDBJ databases">
        <title>Draft genome sequences of novel Actinobacteria.</title>
        <authorList>
            <person name="Sahin N."/>
            <person name="Ay H."/>
            <person name="Saygin H."/>
        </authorList>
    </citation>
    <scope>NUCLEOTIDE SEQUENCE [LARGE SCALE GENOMIC DNA]</scope>
    <source>
        <strain evidence="2 3">H3C3</strain>
    </source>
</reference>
<proteinExistence type="predicted"/>
<organism evidence="2 3">
    <name type="scientific">Actinomadura rubrisoli</name>
    <dbReference type="NCBI Taxonomy" id="2530368"/>
    <lineage>
        <taxon>Bacteria</taxon>
        <taxon>Bacillati</taxon>
        <taxon>Actinomycetota</taxon>
        <taxon>Actinomycetes</taxon>
        <taxon>Streptosporangiales</taxon>
        <taxon>Thermomonosporaceae</taxon>
        <taxon>Actinomadura</taxon>
    </lineage>
</organism>
<evidence type="ECO:0000313" key="2">
    <source>
        <dbReference type="EMBL" id="TDD71119.1"/>
    </source>
</evidence>
<evidence type="ECO:0008006" key="4">
    <source>
        <dbReference type="Google" id="ProtNLM"/>
    </source>
</evidence>
<keyword evidence="1" id="KW-0175">Coiled coil</keyword>
<evidence type="ECO:0000313" key="3">
    <source>
        <dbReference type="Proteomes" id="UP000294513"/>
    </source>
</evidence>
<dbReference type="AlphaFoldDB" id="A0A4R5AID1"/>
<gene>
    <name evidence="2" type="ORF">E1298_36175</name>
</gene>
<keyword evidence="3" id="KW-1185">Reference proteome</keyword>
<dbReference type="OrthoDB" id="3479972at2"/>
<dbReference type="Proteomes" id="UP000294513">
    <property type="component" value="Unassembled WGS sequence"/>
</dbReference>
<accession>A0A4R5AID1</accession>
<sequence>MALSEEEYAAVRAAAERVGMAVSAYAGTATVAMARRVDPPQWSPLTELMGEVMRAAGQARRIGINLNQAVAALHSSGHPTHALEQYARVAATSTQNIDELAEEIRRALHRFNASRLR</sequence>